<protein>
    <submittedName>
        <fullName evidence="1">Uncharacterized protein</fullName>
    </submittedName>
</protein>
<evidence type="ECO:0000313" key="2">
    <source>
        <dbReference type="Proteomes" id="UP000184047"/>
    </source>
</evidence>
<dbReference type="EMBL" id="FQWT01000001">
    <property type="protein sequence ID" value="SHG50882.1"/>
    <property type="molecule type" value="Genomic_DNA"/>
</dbReference>
<dbReference type="AlphaFoldDB" id="A0A1M5KDK3"/>
<reference evidence="2" key="1">
    <citation type="submission" date="2016-11" db="EMBL/GenBank/DDBJ databases">
        <authorList>
            <person name="Varghese N."/>
            <person name="Submissions S."/>
        </authorList>
    </citation>
    <scope>NUCLEOTIDE SEQUENCE [LARGE SCALE GENOMIC DNA]</scope>
    <source>
        <strain evidence="2">DSM 19055</strain>
    </source>
</reference>
<gene>
    <name evidence="1" type="ORF">SAMN05421866_0663</name>
</gene>
<sequence>MPNVYEAFAHLPDMAVKGSVCHPLAFSLGKGGLKLSLMN</sequence>
<name>A0A1M5KDK3_9FLAO</name>
<accession>A0A1M5KDK3</accession>
<evidence type="ECO:0000313" key="1">
    <source>
        <dbReference type="EMBL" id="SHG50882.1"/>
    </source>
</evidence>
<organism evidence="1 2">
    <name type="scientific">Chryseobacterium oranimense</name>
    <dbReference type="NCBI Taxonomy" id="421058"/>
    <lineage>
        <taxon>Bacteria</taxon>
        <taxon>Pseudomonadati</taxon>
        <taxon>Bacteroidota</taxon>
        <taxon>Flavobacteriia</taxon>
        <taxon>Flavobacteriales</taxon>
        <taxon>Weeksellaceae</taxon>
        <taxon>Chryseobacterium group</taxon>
        <taxon>Chryseobacterium</taxon>
    </lineage>
</organism>
<keyword evidence="2" id="KW-1185">Reference proteome</keyword>
<dbReference type="Proteomes" id="UP000184047">
    <property type="component" value="Unassembled WGS sequence"/>
</dbReference>
<proteinExistence type="predicted"/>